<gene>
    <name evidence="2" type="ORF">NCTC8081_00291</name>
</gene>
<evidence type="ECO:0000259" key="1">
    <source>
        <dbReference type="PROSITE" id="PS51736"/>
    </source>
</evidence>
<dbReference type="GO" id="GO:0003677">
    <property type="term" value="F:DNA binding"/>
    <property type="evidence" value="ECO:0007669"/>
    <property type="project" value="InterPro"/>
</dbReference>
<organism evidence="2 3">
    <name type="scientific">Clostridium perfringens</name>
    <dbReference type="NCBI Taxonomy" id="1502"/>
    <lineage>
        <taxon>Bacteria</taxon>
        <taxon>Bacillati</taxon>
        <taxon>Bacillota</taxon>
        <taxon>Clostridia</taxon>
        <taxon>Eubacteriales</taxon>
        <taxon>Clostridiaceae</taxon>
        <taxon>Clostridium</taxon>
    </lineage>
</organism>
<dbReference type="SMART" id="SM00857">
    <property type="entry name" value="Resolvase"/>
    <property type="match status" value="1"/>
</dbReference>
<protein>
    <submittedName>
        <fullName evidence="2">Resolvase</fullName>
    </submittedName>
</protein>
<reference evidence="2 3" key="1">
    <citation type="submission" date="2018-06" db="EMBL/GenBank/DDBJ databases">
        <authorList>
            <consortium name="Pathogen Informatics"/>
            <person name="Doyle S."/>
        </authorList>
    </citation>
    <scope>NUCLEOTIDE SEQUENCE [LARGE SCALE GENOMIC DNA]</scope>
    <source>
        <strain evidence="2 3">NCTC8081</strain>
    </source>
</reference>
<feature type="domain" description="Resolvase/invertase-type recombinase catalytic" evidence="1">
    <location>
        <begin position="15"/>
        <end position="145"/>
    </location>
</feature>
<dbReference type="PANTHER" id="PTHR30461">
    <property type="entry name" value="DNA-INVERTASE FROM LAMBDOID PROPHAGE"/>
    <property type="match status" value="1"/>
</dbReference>
<sequence>MKNSTNLINKNPERYAAIYARVSSPKENNSINAQIALGNEKALEKNLLVYNSYTDRISGLSTSPEERSGFKKLLLDAKAGCFKTLIIYRLDRLVRNYEDWKQTERLLDSLGIKLLFSDSSQQLPIDSPQSEFLNNITVMLAELEP</sequence>
<name>A0A2X3E6S2_CLOPF</name>
<dbReference type="GO" id="GO:0000150">
    <property type="term" value="F:DNA strand exchange activity"/>
    <property type="evidence" value="ECO:0007669"/>
    <property type="project" value="InterPro"/>
</dbReference>
<evidence type="ECO:0000313" key="3">
    <source>
        <dbReference type="Proteomes" id="UP000250234"/>
    </source>
</evidence>
<dbReference type="Pfam" id="PF00239">
    <property type="entry name" value="Resolvase"/>
    <property type="match status" value="1"/>
</dbReference>
<dbReference type="Gene3D" id="3.40.50.1390">
    <property type="entry name" value="Resolvase, N-terminal catalytic domain"/>
    <property type="match status" value="1"/>
</dbReference>
<dbReference type="PANTHER" id="PTHR30461:SF23">
    <property type="entry name" value="DNA RECOMBINASE-RELATED"/>
    <property type="match status" value="1"/>
</dbReference>
<dbReference type="SUPFAM" id="SSF53041">
    <property type="entry name" value="Resolvase-like"/>
    <property type="match status" value="1"/>
</dbReference>
<dbReference type="Proteomes" id="UP000250234">
    <property type="component" value="Unassembled WGS sequence"/>
</dbReference>
<evidence type="ECO:0000313" key="2">
    <source>
        <dbReference type="EMBL" id="SQC06220.1"/>
    </source>
</evidence>
<dbReference type="AlphaFoldDB" id="A0A2X3E6S2"/>
<dbReference type="RefSeq" id="WP_110084540.1">
    <property type="nucleotide sequence ID" value="NZ_CATNYA010000003.1"/>
</dbReference>
<dbReference type="PROSITE" id="PS51736">
    <property type="entry name" value="RECOMBINASES_3"/>
    <property type="match status" value="1"/>
</dbReference>
<dbReference type="EMBL" id="UAWO01000002">
    <property type="protein sequence ID" value="SQC06220.1"/>
    <property type="molecule type" value="Genomic_DNA"/>
</dbReference>
<accession>A0A2X3E6S2</accession>
<dbReference type="CDD" id="cd00338">
    <property type="entry name" value="Ser_Recombinase"/>
    <property type="match status" value="1"/>
</dbReference>
<dbReference type="InterPro" id="IPR050639">
    <property type="entry name" value="SSR_resolvase"/>
</dbReference>
<proteinExistence type="predicted"/>
<dbReference type="InterPro" id="IPR036162">
    <property type="entry name" value="Resolvase-like_N_sf"/>
</dbReference>
<dbReference type="InterPro" id="IPR006119">
    <property type="entry name" value="Resolv_N"/>
</dbReference>